<accession>A0A1D6E7Z7</accession>
<keyword evidence="2" id="KW-1133">Transmembrane helix</keyword>
<reference evidence="4" key="1">
    <citation type="submission" date="2015-12" db="EMBL/GenBank/DDBJ databases">
        <title>Update maize B73 reference genome by single molecule sequencing technologies.</title>
        <authorList>
            <consortium name="Maize Genome Sequencing Project"/>
            <person name="Ware D."/>
        </authorList>
    </citation>
    <scope>NUCLEOTIDE SEQUENCE [LARGE SCALE GENOMIC DNA]</scope>
    <source>
        <tissue evidence="4">Seedling</tissue>
    </source>
</reference>
<protein>
    <submittedName>
        <fullName evidence="4">Galactose oxidase/kelch repeat superfamily protein</fullName>
    </submittedName>
</protein>
<sequence length="370" mass="42603">MRSRFIFFILYSIATYIYFQGMLIILLPWFVGDVIMSMFMNELYGFQLDNHRWYPLELRKDKPAKIKARNIKRKESTNDVEANIIDDEGDEVMVDVEEAIEGQPEVNGVSNHTRIIFGGYFNLCICISVTLPLLIDLWYGQAVKPSGRINACLAVGKDMLYLYGGMMEVKDREITLDDLYSLNLSKLDEWKCIISASESEWLEISEEEDDDDDDETDDDENEEGDASQTDEDEEESDEDAAKNVSSAVSLLKGESKTMRRKEKRARIEQIRVILGLSDSQRTPVPGESLRDFYKRTNMYWQMAAYEHTQHTGKELRKDGFDLAETRFKELKPILDELAVLEAEQKAEEEASASTSSKRDTKKPKQKSARR</sequence>
<dbReference type="EMBL" id="CM007648">
    <property type="protein sequence ID" value="ONM16544.1"/>
    <property type="molecule type" value="Genomic_DNA"/>
</dbReference>
<dbReference type="InterPro" id="IPR052588">
    <property type="entry name" value="Kelch_domain_protein"/>
</dbReference>
<feature type="transmembrane region" description="Helical" evidence="2">
    <location>
        <begin position="7"/>
        <end position="31"/>
    </location>
</feature>
<name>A0A1D6E7Z7_MAIZE</name>
<evidence type="ECO:0000256" key="1">
    <source>
        <dbReference type="SAM" id="MobiDB-lite"/>
    </source>
</evidence>
<dbReference type="SUPFAM" id="SSF117281">
    <property type="entry name" value="Kelch motif"/>
    <property type="match status" value="1"/>
</dbReference>
<keyword evidence="2" id="KW-0472">Membrane</keyword>
<dbReference type="AlphaFoldDB" id="A0A1D6E7Z7"/>
<evidence type="ECO:0000259" key="3">
    <source>
        <dbReference type="Pfam" id="PF13422"/>
    </source>
</evidence>
<organism evidence="4">
    <name type="scientific">Zea mays</name>
    <name type="common">Maize</name>
    <dbReference type="NCBI Taxonomy" id="4577"/>
    <lineage>
        <taxon>Eukaryota</taxon>
        <taxon>Viridiplantae</taxon>
        <taxon>Streptophyta</taxon>
        <taxon>Embryophyta</taxon>
        <taxon>Tracheophyta</taxon>
        <taxon>Spermatophyta</taxon>
        <taxon>Magnoliopsida</taxon>
        <taxon>Liliopsida</taxon>
        <taxon>Poales</taxon>
        <taxon>Poaceae</taxon>
        <taxon>PACMAD clade</taxon>
        <taxon>Panicoideae</taxon>
        <taxon>Andropogonodae</taxon>
        <taxon>Andropogoneae</taxon>
        <taxon>Tripsacinae</taxon>
        <taxon>Zea</taxon>
    </lineage>
</organism>
<dbReference type="PANTHER" id="PTHR46063:SF1">
    <property type="entry name" value="KELCH DOMAIN-CONTAINING PROTEIN 4"/>
    <property type="match status" value="1"/>
</dbReference>
<dbReference type="PANTHER" id="PTHR46063">
    <property type="entry name" value="KELCH DOMAIN-CONTAINING PROTEIN"/>
    <property type="match status" value="1"/>
</dbReference>
<feature type="region of interest" description="Disordered" evidence="1">
    <location>
        <begin position="203"/>
        <end position="247"/>
    </location>
</feature>
<feature type="domain" description="DUF4110" evidence="3">
    <location>
        <begin position="275"/>
        <end position="361"/>
    </location>
</feature>
<feature type="region of interest" description="Disordered" evidence="1">
    <location>
        <begin position="344"/>
        <end position="370"/>
    </location>
</feature>
<evidence type="ECO:0000256" key="2">
    <source>
        <dbReference type="SAM" id="Phobius"/>
    </source>
</evidence>
<dbReference type="ExpressionAtlas" id="A0A1D6E7Z7">
    <property type="expression patterns" value="baseline and differential"/>
</dbReference>
<dbReference type="Pfam" id="PF13422">
    <property type="entry name" value="DUF4110"/>
    <property type="match status" value="1"/>
</dbReference>
<feature type="compositionally biased region" description="Acidic residues" evidence="1">
    <location>
        <begin position="203"/>
        <end position="238"/>
    </location>
</feature>
<feature type="compositionally biased region" description="Basic residues" evidence="1">
    <location>
        <begin position="359"/>
        <end position="370"/>
    </location>
</feature>
<gene>
    <name evidence="4" type="ORF">ZEAMMB73_Zm00001d003259</name>
</gene>
<dbReference type="InterPro" id="IPR015915">
    <property type="entry name" value="Kelch-typ_b-propeller"/>
</dbReference>
<dbReference type="InterPro" id="IPR025183">
    <property type="entry name" value="DUF4110"/>
</dbReference>
<proteinExistence type="predicted"/>
<evidence type="ECO:0000313" key="4">
    <source>
        <dbReference type="EMBL" id="ONM16544.1"/>
    </source>
</evidence>
<keyword evidence="2" id="KW-0812">Transmembrane</keyword>